<name>A0A0M3HLA1_ASCLU</name>
<keyword evidence="1" id="KW-1185">Reference proteome</keyword>
<proteinExistence type="predicted"/>
<reference evidence="2" key="1">
    <citation type="submission" date="2017-02" db="UniProtKB">
        <authorList>
            <consortium name="WormBaseParasite"/>
        </authorList>
    </citation>
    <scope>IDENTIFICATION</scope>
</reference>
<evidence type="ECO:0000313" key="1">
    <source>
        <dbReference type="Proteomes" id="UP000036681"/>
    </source>
</evidence>
<sequence>MYLIRIRPYAYSLNETNEARIAKLLSCDVHQNMITYDIFHVASLTLKVFLDS</sequence>
<dbReference type="Proteomes" id="UP000036681">
    <property type="component" value="Unplaced"/>
</dbReference>
<accession>A0A0M3HLA1</accession>
<organism evidence="1 2">
    <name type="scientific">Ascaris lumbricoides</name>
    <name type="common">Giant roundworm</name>
    <dbReference type="NCBI Taxonomy" id="6252"/>
    <lineage>
        <taxon>Eukaryota</taxon>
        <taxon>Metazoa</taxon>
        <taxon>Ecdysozoa</taxon>
        <taxon>Nematoda</taxon>
        <taxon>Chromadorea</taxon>
        <taxon>Rhabditida</taxon>
        <taxon>Spirurina</taxon>
        <taxon>Ascaridomorpha</taxon>
        <taxon>Ascaridoidea</taxon>
        <taxon>Ascarididae</taxon>
        <taxon>Ascaris</taxon>
    </lineage>
</organism>
<dbReference type="AlphaFoldDB" id="A0A0M3HLA1"/>
<dbReference type="WBParaSite" id="ALUE_0000229601-mRNA-1">
    <property type="protein sequence ID" value="ALUE_0000229601-mRNA-1"/>
    <property type="gene ID" value="ALUE_0000229601"/>
</dbReference>
<evidence type="ECO:0000313" key="2">
    <source>
        <dbReference type="WBParaSite" id="ALUE_0000229601-mRNA-1"/>
    </source>
</evidence>
<protein>
    <submittedName>
        <fullName evidence="2">DDE_Tnp_ISL3 domain-containing protein</fullName>
    </submittedName>
</protein>